<dbReference type="EMBL" id="QJJQ01000011">
    <property type="protein sequence ID" value="PXW85339.1"/>
    <property type="molecule type" value="Genomic_DNA"/>
</dbReference>
<dbReference type="GO" id="GO:0046872">
    <property type="term" value="F:metal ion binding"/>
    <property type="evidence" value="ECO:0007669"/>
    <property type="project" value="UniProtKB-KW"/>
</dbReference>
<dbReference type="FunFam" id="3.40.640.10:FF:000084">
    <property type="entry name" value="IscS-like cysteine desulfurase"/>
    <property type="match status" value="1"/>
</dbReference>
<dbReference type="PIRSF" id="PIRSF005572">
    <property type="entry name" value="NifS"/>
    <property type="match status" value="1"/>
</dbReference>
<evidence type="ECO:0000256" key="3">
    <source>
        <dbReference type="ARBA" id="ARBA00022723"/>
    </source>
</evidence>
<dbReference type="SUPFAM" id="SSF53383">
    <property type="entry name" value="PLP-dependent transferases"/>
    <property type="match status" value="1"/>
</dbReference>
<dbReference type="InterPro" id="IPR015422">
    <property type="entry name" value="PyrdxlP-dep_Trfase_small"/>
</dbReference>
<dbReference type="GO" id="GO:0051536">
    <property type="term" value="F:iron-sulfur cluster binding"/>
    <property type="evidence" value="ECO:0007669"/>
    <property type="project" value="UniProtKB-KW"/>
</dbReference>
<evidence type="ECO:0000256" key="1">
    <source>
        <dbReference type="ARBA" id="ARBA00001933"/>
    </source>
</evidence>
<organism evidence="8 9">
    <name type="scientific">Pseudogracilibacillus auburnensis</name>
    <dbReference type="NCBI Taxonomy" id="1494959"/>
    <lineage>
        <taxon>Bacteria</taxon>
        <taxon>Bacillati</taxon>
        <taxon>Bacillota</taxon>
        <taxon>Bacilli</taxon>
        <taxon>Bacillales</taxon>
        <taxon>Bacillaceae</taxon>
        <taxon>Pseudogracilibacillus</taxon>
    </lineage>
</organism>
<accession>A0A2V3W9B9</accession>
<dbReference type="InterPro" id="IPR015424">
    <property type="entry name" value="PyrdxlP-dep_Trfase"/>
</dbReference>
<gene>
    <name evidence="8" type="ORF">DFR56_111107</name>
</gene>
<comment type="cofactor">
    <cofactor evidence="1">
        <name>pyridoxal 5'-phosphate</name>
        <dbReference type="ChEBI" id="CHEBI:597326"/>
    </cofactor>
</comment>
<comment type="caution">
    <text evidence="8">The sequence shown here is derived from an EMBL/GenBank/DDBJ whole genome shotgun (WGS) entry which is preliminary data.</text>
</comment>
<evidence type="ECO:0000256" key="5">
    <source>
        <dbReference type="ARBA" id="ARBA00023004"/>
    </source>
</evidence>
<dbReference type="Proteomes" id="UP000247978">
    <property type="component" value="Unassembled WGS sequence"/>
</dbReference>
<evidence type="ECO:0000256" key="2">
    <source>
        <dbReference type="ARBA" id="ARBA00006490"/>
    </source>
</evidence>
<dbReference type="InterPro" id="IPR000192">
    <property type="entry name" value="Aminotrans_V_dom"/>
</dbReference>
<sequence length="379" mass="41614">MIYLDNSATTIPDESVVQSFKQVSEKYFANPSSIHELGADVERLQTKAREQAATLLQIDPSEIIFTSGGTEGNNLAIKGVALKYQGRGNHIITTEIEHASVYETCKSLEELGFTVTYLPVNSDGVVDVQMVRSAITNKTILISIMHVNNETGSIQPIEEIGEIAKKHPKLFFHVDAVQALGKVPLQLHHSGIDLCTFSGHKIHGLKGTGMLYIKKGTVLYPLFHGGNQEQGLRSGTENVAGNVSFVRALRLMMERKQKGYGHLQKIHQNLFNHLGKIDGVYINSSEHGAPHIMNVSVPGLKPEVVIHALFEKGIVISTQSACSSKQSDKSRVLDASGRSSVVSSSGLRISLSYDTSEKEIEIFIRTFTETIKHLKDILE</sequence>
<dbReference type="RefSeq" id="WP_110396254.1">
    <property type="nucleotide sequence ID" value="NZ_JADIJL010000011.1"/>
</dbReference>
<proteinExistence type="inferred from homology"/>
<keyword evidence="4" id="KW-0663">Pyridoxal phosphate</keyword>
<dbReference type="Gene3D" id="3.90.1150.10">
    <property type="entry name" value="Aspartate Aminotransferase, domain 1"/>
    <property type="match status" value="1"/>
</dbReference>
<reference evidence="8 9" key="1">
    <citation type="submission" date="2018-05" db="EMBL/GenBank/DDBJ databases">
        <title>Genomic Encyclopedia of Type Strains, Phase IV (KMG-IV): sequencing the most valuable type-strain genomes for metagenomic binning, comparative biology and taxonomic classification.</title>
        <authorList>
            <person name="Goeker M."/>
        </authorList>
    </citation>
    <scope>NUCLEOTIDE SEQUENCE [LARGE SCALE GENOMIC DNA]</scope>
    <source>
        <strain evidence="8 9">DSM 28556</strain>
    </source>
</reference>
<keyword evidence="5" id="KW-0408">Iron</keyword>
<evidence type="ECO:0000313" key="9">
    <source>
        <dbReference type="Proteomes" id="UP000247978"/>
    </source>
</evidence>
<keyword evidence="9" id="KW-1185">Reference proteome</keyword>
<dbReference type="InterPro" id="IPR016454">
    <property type="entry name" value="Cysteine_dSase"/>
</dbReference>
<dbReference type="PANTHER" id="PTHR11601:SF50">
    <property type="entry name" value="CYSTEINE DESULFURASE ISCS 2-RELATED"/>
    <property type="match status" value="1"/>
</dbReference>
<evidence type="ECO:0000313" key="8">
    <source>
        <dbReference type="EMBL" id="PXW85339.1"/>
    </source>
</evidence>
<dbReference type="InterPro" id="IPR015421">
    <property type="entry name" value="PyrdxlP-dep_Trfase_major"/>
</dbReference>
<evidence type="ECO:0000256" key="4">
    <source>
        <dbReference type="ARBA" id="ARBA00022898"/>
    </source>
</evidence>
<comment type="similarity">
    <text evidence="2">Belongs to the class-V pyridoxal-phosphate-dependent aminotransferase family. NifS/IscS subfamily.</text>
</comment>
<name>A0A2V3W9B9_9BACI</name>
<evidence type="ECO:0000256" key="6">
    <source>
        <dbReference type="ARBA" id="ARBA00023014"/>
    </source>
</evidence>
<dbReference type="Gene3D" id="3.40.640.10">
    <property type="entry name" value="Type I PLP-dependent aspartate aminotransferase-like (Major domain)"/>
    <property type="match status" value="1"/>
</dbReference>
<dbReference type="GO" id="GO:0031071">
    <property type="term" value="F:cysteine desulfurase activity"/>
    <property type="evidence" value="ECO:0007669"/>
    <property type="project" value="UniProtKB-ARBA"/>
</dbReference>
<evidence type="ECO:0000259" key="7">
    <source>
        <dbReference type="Pfam" id="PF00266"/>
    </source>
</evidence>
<protein>
    <submittedName>
        <fullName evidence="8">Cysteine desulfurase</fullName>
    </submittedName>
</protein>
<dbReference type="Pfam" id="PF00266">
    <property type="entry name" value="Aminotran_5"/>
    <property type="match status" value="1"/>
</dbReference>
<feature type="domain" description="Aminotransferase class V" evidence="7">
    <location>
        <begin position="2"/>
        <end position="363"/>
    </location>
</feature>
<dbReference type="OrthoDB" id="9808002at2"/>
<dbReference type="PANTHER" id="PTHR11601">
    <property type="entry name" value="CYSTEINE DESULFURYLASE FAMILY MEMBER"/>
    <property type="match status" value="1"/>
</dbReference>
<keyword evidence="3" id="KW-0479">Metal-binding</keyword>
<keyword evidence="6" id="KW-0411">Iron-sulfur</keyword>
<dbReference type="AlphaFoldDB" id="A0A2V3W9B9"/>